<protein>
    <submittedName>
        <fullName evidence="1">Uncharacterized protein</fullName>
    </submittedName>
</protein>
<accession>A0A482MHT3</accession>
<evidence type="ECO:0000313" key="1">
    <source>
        <dbReference type="EMBL" id="QBQ73239.1"/>
    </source>
</evidence>
<sequence length="40" mass="4741">MFCRLFGFPPQPRLVFRFKSVCKKMAVDSLHFSNFPTFVN</sequence>
<evidence type="ECO:0000313" key="2">
    <source>
        <dbReference type="Proteomes" id="UP000310326"/>
    </source>
</evidence>
<gene>
    <name evidence="1" type="ORF">kac65v161_gp001</name>
</gene>
<proteinExistence type="predicted"/>
<dbReference type="EMBL" id="MK605243">
    <property type="protein sequence ID" value="QBQ73239.1"/>
    <property type="molecule type" value="Genomic_DNA"/>
</dbReference>
<name>A0A482MHT3_9CAUD</name>
<reference evidence="1 2" key="1">
    <citation type="submission" date="2019-03" db="EMBL/GenBank/DDBJ databases">
        <title>Diversity and diversification of Nodularia spumigena cyanophages in the Baltic Sea.</title>
        <authorList>
            <person name="Sulcius S."/>
            <person name="Holmfeldt K."/>
            <person name="Simoliunas E."/>
        </authorList>
    </citation>
    <scope>NUCLEOTIDE SEQUENCE [LARGE SCALE GENOMIC DNA]</scope>
</reference>
<organism evidence="1 2">
    <name type="scientific">Nodularia phage vB_NspS-kac65v161</name>
    <dbReference type="NCBI Taxonomy" id="2557580"/>
    <lineage>
        <taxon>Viruses</taxon>
        <taxon>Duplodnaviria</taxon>
        <taxon>Heunggongvirae</taxon>
        <taxon>Uroviricota</taxon>
        <taxon>Caudoviricetes</taxon>
        <taxon>Ravarandavirus</taxon>
        <taxon>Ravarandavirus kac65v151</taxon>
    </lineage>
</organism>
<dbReference type="Proteomes" id="UP000310326">
    <property type="component" value="Segment"/>
</dbReference>